<evidence type="ECO:0000256" key="4">
    <source>
        <dbReference type="ARBA" id="ARBA00023004"/>
    </source>
</evidence>
<keyword evidence="6" id="KW-1015">Disulfide bond</keyword>
<protein>
    <submittedName>
        <fullName evidence="9">Glycine/D-amino acid oxidase-like deaminating enzyme/nitrite reductase/ring-hydroxylating ferredoxin subunit</fullName>
    </submittedName>
</protein>
<evidence type="ECO:0000313" key="10">
    <source>
        <dbReference type="Proteomes" id="UP001184230"/>
    </source>
</evidence>
<dbReference type="PANTHER" id="PTHR13847">
    <property type="entry name" value="SARCOSINE DEHYDROGENASE-RELATED"/>
    <property type="match status" value="1"/>
</dbReference>
<dbReference type="CDD" id="cd03477">
    <property type="entry name" value="Rieske_YhfW_C"/>
    <property type="match status" value="1"/>
</dbReference>
<dbReference type="Pfam" id="PF01266">
    <property type="entry name" value="DAO"/>
    <property type="match status" value="1"/>
</dbReference>
<dbReference type="InterPro" id="IPR005805">
    <property type="entry name" value="Rieske_Fe-S_prot_C"/>
</dbReference>
<keyword evidence="4" id="KW-0408">Iron</keyword>
<keyword evidence="10" id="KW-1185">Reference proteome</keyword>
<feature type="signal peptide" evidence="7">
    <location>
        <begin position="1"/>
        <end position="29"/>
    </location>
</feature>
<dbReference type="InterPro" id="IPR038010">
    <property type="entry name" value="YhfW_C"/>
</dbReference>
<evidence type="ECO:0000259" key="8">
    <source>
        <dbReference type="PROSITE" id="PS51296"/>
    </source>
</evidence>
<evidence type="ECO:0000256" key="2">
    <source>
        <dbReference type="ARBA" id="ARBA00022723"/>
    </source>
</evidence>
<sequence>MKTNGASTSFWMASAAMPSFAPLAGPAQADVCVIGGGIAGLTTAYLLSREGKSVVLIEAFELASGESGRTTAQFVPPDDFYCAIEKSFGAEGARKVATSFHAATDLAEDIAKAEAPDCGFERLDGYLYCLPGQDGEMLEKELDSATRAGVEIEKLPRVSGLSFDTGPCVKYAGLGQFHPVRYLAGVANACSRQGVRIHCNTRALDIKGKGTNQIVVTEQGDILANAVVVATNTPFMDRVVMHTKQSGYRTYVIGIQIPKGAFPRILLWDTGDPYYYLRLDSPESGSSTDTLIVGGADHKVGQDSHPEHRYDEIEKWVRDRFPMAGAVTHRWSGQVMEPADRVAYFGPNPMDDGNVYLITGDSGTGMTHCTAAAIAITDMIMGRANPWSDLYDPSRKATHGLGDFVKEQANTLAQYKELVTGGDVREVEQIKPGEGAVLRQGTTKLAVYRDESAALHVRSAICTHLGCVVAWNSAERSWDCPCHASRFSVDGEVLHGPASVPLAPGKLLASSST</sequence>
<evidence type="ECO:0000256" key="6">
    <source>
        <dbReference type="ARBA" id="ARBA00023157"/>
    </source>
</evidence>
<feature type="domain" description="Rieske" evidence="8">
    <location>
        <begin position="422"/>
        <end position="513"/>
    </location>
</feature>
<dbReference type="SUPFAM" id="SSF50022">
    <property type="entry name" value="ISP domain"/>
    <property type="match status" value="1"/>
</dbReference>
<dbReference type="InterPro" id="IPR017941">
    <property type="entry name" value="Rieske_2Fe-2S"/>
</dbReference>
<evidence type="ECO:0000256" key="5">
    <source>
        <dbReference type="ARBA" id="ARBA00023014"/>
    </source>
</evidence>
<dbReference type="InterPro" id="IPR036922">
    <property type="entry name" value="Rieske_2Fe-2S_sf"/>
</dbReference>
<dbReference type="RefSeq" id="WP_309898026.1">
    <property type="nucleotide sequence ID" value="NZ_JAVDRF010000001.1"/>
</dbReference>
<dbReference type="Gene3D" id="3.50.50.60">
    <property type="entry name" value="FAD/NAD(P)-binding domain"/>
    <property type="match status" value="1"/>
</dbReference>
<evidence type="ECO:0000256" key="3">
    <source>
        <dbReference type="ARBA" id="ARBA00023002"/>
    </source>
</evidence>
<dbReference type="Gene3D" id="3.30.9.10">
    <property type="entry name" value="D-Amino Acid Oxidase, subunit A, domain 2"/>
    <property type="match status" value="1"/>
</dbReference>
<dbReference type="InterPro" id="IPR036188">
    <property type="entry name" value="FAD/NAD-bd_sf"/>
</dbReference>
<comment type="caution">
    <text evidence="9">The sequence shown here is derived from an EMBL/GenBank/DDBJ whole genome shotgun (WGS) entry which is preliminary data.</text>
</comment>
<gene>
    <name evidence="9" type="ORF">J2739_000402</name>
</gene>
<keyword evidence="2" id="KW-0479">Metal-binding</keyword>
<organism evidence="9 10">
    <name type="scientific">Variovorax soli</name>
    <dbReference type="NCBI Taxonomy" id="376815"/>
    <lineage>
        <taxon>Bacteria</taxon>
        <taxon>Pseudomonadati</taxon>
        <taxon>Pseudomonadota</taxon>
        <taxon>Betaproteobacteria</taxon>
        <taxon>Burkholderiales</taxon>
        <taxon>Comamonadaceae</taxon>
        <taxon>Variovorax</taxon>
    </lineage>
</organism>
<evidence type="ECO:0000256" key="1">
    <source>
        <dbReference type="ARBA" id="ARBA00022714"/>
    </source>
</evidence>
<proteinExistence type="predicted"/>
<dbReference type="Proteomes" id="UP001184230">
    <property type="component" value="Unassembled WGS sequence"/>
</dbReference>
<dbReference type="PRINTS" id="PR00162">
    <property type="entry name" value="RIESKE"/>
</dbReference>
<dbReference type="InterPro" id="IPR006076">
    <property type="entry name" value="FAD-dep_OxRdtase"/>
</dbReference>
<keyword evidence="1" id="KW-0001">2Fe-2S</keyword>
<evidence type="ECO:0000256" key="7">
    <source>
        <dbReference type="SAM" id="SignalP"/>
    </source>
</evidence>
<dbReference type="PROSITE" id="PS51296">
    <property type="entry name" value="RIESKE"/>
    <property type="match status" value="1"/>
</dbReference>
<reference evidence="9 10" key="1">
    <citation type="submission" date="2023-07" db="EMBL/GenBank/DDBJ databases">
        <title>Sorghum-associated microbial communities from plants grown in Nebraska, USA.</title>
        <authorList>
            <person name="Schachtman D."/>
        </authorList>
    </citation>
    <scope>NUCLEOTIDE SEQUENCE [LARGE SCALE GENOMIC DNA]</scope>
    <source>
        <strain evidence="9 10">DS1781</strain>
    </source>
</reference>
<name>A0ABU1N868_9BURK</name>
<keyword evidence="7" id="KW-0732">Signal</keyword>
<dbReference type="SUPFAM" id="SSF51905">
    <property type="entry name" value="FAD/NAD(P)-binding domain"/>
    <property type="match status" value="1"/>
</dbReference>
<feature type="chain" id="PRO_5045999660" evidence="7">
    <location>
        <begin position="30"/>
        <end position="513"/>
    </location>
</feature>
<accession>A0ABU1N868</accession>
<dbReference type="Gene3D" id="2.102.10.10">
    <property type="entry name" value="Rieske [2Fe-2S] iron-sulphur domain"/>
    <property type="match status" value="1"/>
</dbReference>
<evidence type="ECO:0000313" key="9">
    <source>
        <dbReference type="EMBL" id="MDR6534642.1"/>
    </source>
</evidence>
<dbReference type="PANTHER" id="PTHR13847:SF281">
    <property type="entry name" value="FAD DEPENDENT OXIDOREDUCTASE DOMAIN-CONTAINING PROTEIN"/>
    <property type="match status" value="1"/>
</dbReference>
<keyword evidence="5" id="KW-0411">Iron-sulfur</keyword>
<dbReference type="Pfam" id="PF00355">
    <property type="entry name" value="Rieske"/>
    <property type="match status" value="1"/>
</dbReference>
<keyword evidence="3" id="KW-0560">Oxidoreductase</keyword>
<dbReference type="EMBL" id="JAVDRF010000001">
    <property type="protein sequence ID" value="MDR6534642.1"/>
    <property type="molecule type" value="Genomic_DNA"/>
</dbReference>